<reference evidence="2" key="1">
    <citation type="submission" date="2017-08" db="EMBL/GenBank/DDBJ databases">
        <title>A dynamic microbial community with high functional redundancy inhabits the cold, oxic subseafloor aquifer.</title>
        <authorList>
            <person name="Tully B.J."/>
            <person name="Wheat C.G."/>
            <person name="Glazer B.T."/>
            <person name="Huber J.A."/>
        </authorList>
    </citation>
    <scope>NUCLEOTIDE SEQUENCE [LARGE SCALE GENOMIC DNA]</scope>
</reference>
<sequence>MSKSTHKPWQNILVLYLHGFLSSPQSHKAQQTLKYCQDLGLAEQVFIPELSANPAEDIAQLCGFIEANRQHNIVLIGSSLGGYYAGYLAERYKLLAALINPAVRPYEHWQDYVGEHINYYSKRRHIVSKQHKDELLSLHSETLKYPQNYLLLVQCGDETLDYRQAVEKYRSSQSIIQAEGNHSFVNFESVLPEIFAFFAKPIA</sequence>
<proteinExistence type="predicted"/>
<dbReference type="AlphaFoldDB" id="A0A2A4MU39"/>
<dbReference type="EMBL" id="NVQR01000026">
    <property type="protein sequence ID" value="PCH63106.1"/>
    <property type="molecule type" value="Genomic_DNA"/>
</dbReference>
<dbReference type="Pfam" id="PF05728">
    <property type="entry name" value="UPF0227"/>
    <property type="match status" value="1"/>
</dbReference>
<dbReference type="PANTHER" id="PTHR35602:SF3">
    <property type="entry name" value="ESTERASE YQIA"/>
    <property type="match status" value="1"/>
</dbReference>
<comment type="caution">
    <text evidence="1">The sequence shown here is derived from an EMBL/GenBank/DDBJ whole genome shotgun (WGS) entry which is preliminary data.</text>
</comment>
<gene>
    <name evidence="1" type="ORF">COC19_01645</name>
</gene>
<accession>A0A2A4MU39</accession>
<evidence type="ECO:0000313" key="1">
    <source>
        <dbReference type="EMBL" id="PCH63106.1"/>
    </source>
</evidence>
<dbReference type="Gene3D" id="3.40.50.1820">
    <property type="entry name" value="alpha/beta hydrolase"/>
    <property type="match status" value="1"/>
</dbReference>
<evidence type="ECO:0000313" key="2">
    <source>
        <dbReference type="Proteomes" id="UP000218172"/>
    </source>
</evidence>
<dbReference type="InterPro" id="IPR029058">
    <property type="entry name" value="AB_hydrolase_fold"/>
</dbReference>
<protein>
    <submittedName>
        <fullName evidence="1">Esterase</fullName>
    </submittedName>
</protein>
<dbReference type="PANTHER" id="PTHR35602">
    <property type="entry name" value="ESTERASE YQIA-RELATED"/>
    <property type="match status" value="1"/>
</dbReference>
<dbReference type="InterPro" id="IPR008886">
    <property type="entry name" value="UPF0227/Esterase_YqiA"/>
</dbReference>
<name>A0A2A4MU39_9GAMM</name>
<dbReference type="SUPFAM" id="SSF53474">
    <property type="entry name" value="alpha/beta-Hydrolases"/>
    <property type="match status" value="1"/>
</dbReference>
<organism evidence="1 2">
    <name type="scientific">SAR86 cluster bacterium</name>
    <dbReference type="NCBI Taxonomy" id="2030880"/>
    <lineage>
        <taxon>Bacteria</taxon>
        <taxon>Pseudomonadati</taxon>
        <taxon>Pseudomonadota</taxon>
        <taxon>Gammaproteobacteria</taxon>
        <taxon>SAR86 cluster</taxon>
    </lineage>
</organism>
<dbReference type="Proteomes" id="UP000218172">
    <property type="component" value="Unassembled WGS sequence"/>
</dbReference>